<dbReference type="KEGG" id="vg:18563954"/>
<dbReference type="Proteomes" id="UP000008526">
    <property type="component" value="Segment"/>
</dbReference>
<evidence type="ECO:0000256" key="1">
    <source>
        <dbReference type="SAM" id="MobiDB-lite"/>
    </source>
</evidence>
<evidence type="ECO:0000313" key="3">
    <source>
        <dbReference type="Proteomes" id="UP000008526"/>
    </source>
</evidence>
<name>G3LX50_9CAUD</name>
<gene>
    <name evidence="2" type="primary">91</name>
    <name evidence="2" type="ORF">PERSEUS_91</name>
</gene>
<dbReference type="GeneID" id="18563954"/>
<evidence type="ECO:0000313" key="2">
    <source>
        <dbReference type="EMBL" id="AEM91731.1"/>
    </source>
</evidence>
<proteinExistence type="predicted"/>
<protein>
    <submittedName>
        <fullName evidence="2">Uncharacterized protein</fullName>
    </submittedName>
</protein>
<dbReference type="RefSeq" id="YP_009016077.1">
    <property type="nucleotide sequence ID" value="NC_023720.1"/>
</dbReference>
<feature type="region of interest" description="Disordered" evidence="1">
    <location>
        <begin position="55"/>
        <end position="78"/>
    </location>
</feature>
<keyword evidence="3" id="KW-1185">Reference proteome</keyword>
<reference evidence="2 3" key="1">
    <citation type="journal article" date="2012" name="J. Virol.">
        <title>Complete Genome Sequences of 138 Mycobacteriophages.</title>
        <authorList>
            <consortium name="the Science Education Alliance Phage Hunters Advancing Genomics and Evolutionary Science Program"/>
            <consortium name="the KwaZulu-Natal Research Institute for Tuberculosis and HIV Mycobacterial Genetics Course Students"/>
            <consortium name="the Phage Hunters Integrating Research and Education Program"/>
            <person name="Hatfull G.F."/>
        </authorList>
    </citation>
    <scope>NUCLEOTIDE SEQUENCE [LARGE SCALE GENOMIC DNA]</scope>
</reference>
<accession>G3LX50</accession>
<sequence length="96" mass="10138">MRGDAVTCQAASSNPDRLRVKALDVDAAGRLLAFRTADTGSRCSRLSVDVRRSLRGLPGRGMRKPPARRPGAQSAGPISAGCRCGCSRPCRGRTRG</sequence>
<dbReference type="EMBL" id="JN572689">
    <property type="protein sequence ID" value="AEM91731.1"/>
    <property type="molecule type" value="Genomic_DNA"/>
</dbReference>
<organism evidence="2 3">
    <name type="scientific">Mycobacterium phage Perseus</name>
    <dbReference type="NCBI Taxonomy" id="2922996"/>
    <lineage>
        <taxon>Viruses</taxon>
        <taxon>Duplodnaviria</taxon>
        <taxon>Heunggongvirae</taxon>
        <taxon>Uroviricota</taxon>
        <taxon>Caudoviricetes</taxon>
        <taxon>Fromanvirus</taxon>
        <taxon>Fromanvirus perseus</taxon>
    </lineage>
</organism>